<proteinExistence type="predicted"/>
<keyword evidence="1" id="KW-0732">Signal</keyword>
<dbReference type="NCBIfam" id="TIGR02595">
    <property type="entry name" value="PEP_CTERM"/>
    <property type="match status" value="1"/>
</dbReference>
<protein>
    <recommendedName>
        <fullName evidence="4">PEP-CTERM protein-sorting domain-containing protein</fullName>
    </recommendedName>
</protein>
<evidence type="ECO:0000256" key="1">
    <source>
        <dbReference type="SAM" id="SignalP"/>
    </source>
</evidence>
<reference evidence="2 3" key="1">
    <citation type="submission" date="2021-06" db="EMBL/GenBank/DDBJ databases">
        <title>Complete genome of Haloferula helveola possessing various polysaccharide degrading enzymes.</title>
        <authorList>
            <person name="Takami H."/>
            <person name="Huang C."/>
            <person name="Hamasaki K."/>
        </authorList>
    </citation>
    <scope>NUCLEOTIDE SEQUENCE [LARGE SCALE GENOMIC DNA]</scope>
    <source>
        <strain evidence="2 3">CN-1</strain>
    </source>
</reference>
<evidence type="ECO:0008006" key="4">
    <source>
        <dbReference type="Google" id="ProtNLM"/>
    </source>
</evidence>
<dbReference type="InterPro" id="IPR013424">
    <property type="entry name" value="Ice-binding_C"/>
</dbReference>
<feature type="chain" id="PRO_5045238379" description="PEP-CTERM protein-sorting domain-containing protein" evidence="1">
    <location>
        <begin position="17"/>
        <end position="261"/>
    </location>
</feature>
<accession>A0ABN6H2I3</accession>
<dbReference type="Proteomes" id="UP001374893">
    <property type="component" value="Chromosome"/>
</dbReference>
<keyword evidence="3" id="KW-1185">Reference proteome</keyword>
<gene>
    <name evidence="2" type="ORF">HAHE_17290</name>
</gene>
<evidence type="ECO:0000313" key="2">
    <source>
        <dbReference type="EMBL" id="BCX47821.1"/>
    </source>
</evidence>
<organism evidence="2 3">
    <name type="scientific">Haloferula helveola</name>
    <dbReference type="NCBI Taxonomy" id="490095"/>
    <lineage>
        <taxon>Bacteria</taxon>
        <taxon>Pseudomonadati</taxon>
        <taxon>Verrucomicrobiota</taxon>
        <taxon>Verrucomicrobiia</taxon>
        <taxon>Verrucomicrobiales</taxon>
        <taxon>Verrucomicrobiaceae</taxon>
        <taxon>Haloferula</taxon>
    </lineage>
</organism>
<dbReference type="EMBL" id="AP024702">
    <property type="protein sequence ID" value="BCX47821.1"/>
    <property type="molecule type" value="Genomic_DNA"/>
</dbReference>
<feature type="signal peptide" evidence="1">
    <location>
        <begin position="1"/>
        <end position="16"/>
    </location>
</feature>
<sequence>MLPIAILAAAMPASRAATIFSDNFDGDGSDLDGATPDVTTGVNWVASANFNRNGTTGDGPGSATLAFTPANGFTYTLDATYGGLSANSGDTDWFAVGFVNGQSSASGTNERFITGNVVGSAWMMARGDFNLTTNNTFLGTGQLGSGNYGLGEGGGDNTGQSWSLSPPESTVDLRIVLDTTGGTGNWTATWYAKRPSDGSYTLVRSTESLLTGATITAVGLARSNPGVSGTVESFSLVSAVPEPSTVLLLALAGIPLLRRRR</sequence>
<evidence type="ECO:0000313" key="3">
    <source>
        <dbReference type="Proteomes" id="UP001374893"/>
    </source>
</evidence>
<name>A0ABN6H2I3_9BACT</name>